<dbReference type="EMBL" id="KZ826359">
    <property type="protein sequence ID" value="PYI05300.1"/>
    <property type="molecule type" value="Genomic_DNA"/>
</dbReference>
<feature type="compositionally biased region" description="Basic and acidic residues" evidence="1">
    <location>
        <begin position="107"/>
        <end position="116"/>
    </location>
</feature>
<protein>
    <submittedName>
        <fullName evidence="2">Uncharacterized protein</fullName>
    </submittedName>
</protein>
<feature type="region of interest" description="Disordered" evidence="1">
    <location>
        <begin position="28"/>
        <end position="156"/>
    </location>
</feature>
<feature type="compositionally biased region" description="Basic and acidic residues" evidence="1">
    <location>
        <begin position="61"/>
        <end position="73"/>
    </location>
</feature>
<keyword evidence="3" id="KW-1185">Reference proteome</keyword>
<evidence type="ECO:0000313" key="2">
    <source>
        <dbReference type="EMBL" id="PYI05300.1"/>
    </source>
</evidence>
<evidence type="ECO:0000256" key="1">
    <source>
        <dbReference type="SAM" id="MobiDB-lite"/>
    </source>
</evidence>
<gene>
    <name evidence="2" type="ORF">BO78DRAFT_149701</name>
</gene>
<dbReference type="Proteomes" id="UP000248423">
    <property type="component" value="Unassembled WGS sequence"/>
</dbReference>
<dbReference type="AlphaFoldDB" id="A0A319E7B6"/>
<name>A0A319E7B6_ASPSB</name>
<feature type="compositionally biased region" description="Basic and acidic residues" evidence="1">
    <location>
        <begin position="37"/>
        <end position="46"/>
    </location>
</feature>
<proteinExistence type="predicted"/>
<dbReference type="VEuPathDB" id="FungiDB:BO78DRAFT_149701"/>
<reference evidence="2 3" key="1">
    <citation type="submission" date="2018-02" db="EMBL/GenBank/DDBJ databases">
        <title>The genomes of Aspergillus section Nigri reveals drivers in fungal speciation.</title>
        <authorList>
            <consortium name="DOE Joint Genome Institute"/>
            <person name="Vesth T.C."/>
            <person name="Nybo J."/>
            <person name="Theobald S."/>
            <person name="Brandl J."/>
            <person name="Frisvad J.C."/>
            <person name="Nielsen K.F."/>
            <person name="Lyhne E.K."/>
            <person name="Kogle M.E."/>
            <person name="Kuo A."/>
            <person name="Riley R."/>
            <person name="Clum A."/>
            <person name="Nolan M."/>
            <person name="Lipzen A."/>
            <person name="Salamov A."/>
            <person name="Henrissat B."/>
            <person name="Wiebenga A."/>
            <person name="De vries R.P."/>
            <person name="Grigoriev I.V."/>
            <person name="Mortensen U.H."/>
            <person name="Andersen M.R."/>
            <person name="Baker S.E."/>
        </authorList>
    </citation>
    <scope>NUCLEOTIDE SEQUENCE [LARGE SCALE GENOMIC DNA]</scope>
    <source>
        <strain evidence="2 3">CBS 121057</strain>
    </source>
</reference>
<accession>A0A319E7B6</accession>
<evidence type="ECO:0000313" key="3">
    <source>
        <dbReference type="Proteomes" id="UP000248423"/>
    </source>
</evidence>
<organism evidence="2 3">
    <name type="scientific">Aspergillus sclerotiicarbonarius (strain CBS 121057 / IBT 28362)</name>
    <dbReference type="NCBI Taxonomy" id="1448318"/>
    <lineage>
        <taxon>Eukaryota</taxon>
        <taxon>Fungi</taxon>
        <taxon>Dikarya</taxon>
        <taxon>Ascomycota</taxon>
        <taxon>Pezizomycotina</taxon>
        <taxon>Eurotiomycetes</taxon>
        <taxon>Eurotiomycetidae</taxon>
        <taxon>Eurotiales</taxon>
        <taxon>Aspergillaceae</taxon>
        <taxon>Aspergillus</taxon>
        <taxon>Aspergillus subgen. Circumdati</taxon>
    </lineage>
</organism>
<feature type="compositionally biased region" description="Basic and acidic residues" evidence="1">
    <location>
        <begin position="146"/>
        <end position="156"/>
    </location>
</feature>
<sequence>MLQTLYHNTGGWLWDPRSSAVTLAGFRSVNTSPSHPAGREGQREGLEGSSKGTRNAPPVEKTTHGKLNKERTDNQNPLHVRRIRQRATIRGTSEHRTQQHNTGYEGGAKRDDRASETGKLGNGDPHGLLVVLKRKPTRTQMQCLPPKKEKQQTRHV</sequence>